<evidence type="ECO:0000313" key="1">
    <source>
        <dbReference type="EMBL" id="TWU44132.1"/>
    </source>
</evidence>
<sequence length="52" mass="6282">MTPPYNTKEQVYGIFCVNGDNNIENLRRLDQTWKVRLIQEEFQYLVFDVEDV</sequence>
<dbReference type="RefSeq" id="WP_197171146.1">
    <property type="nucleotide sequence ID" value="NZ_SJPY01000002.1"/>
</dbReference>
<dbReference type="EMBL" id="SJPY01000002">
    <property type="protein sequence ID" value="TWU44132.1"/>
    <property type="molecule type" value="Genomic_DNA"/>
</dbReference>
<name>A0A5C6E5B4_9BACT</name>
<protein>
    <submittedName>
        <fullName evidence="1">Uncharacterized protein</fullName>
    </submittedName>
</protein>
<gene>
    <name evidence="1" type="ORF">Q31b_16680</name>
</gene>
<accession>A0A5C6E5B4</accession>
<comment type="caution">
    <text evidence="1">The sequence shown here is derived from an EMBL/GenBank/DDBJ whole genome shotgun (WGS) entry which is preliminary data.</text>
</comment>
<organism evidence="1 2">
    <name type="scientific">Novipirellula aureliae</name>
    <dbReference type="NCBI Taxonomy" id="2527966"/>
    <lineage>
        <taxon>Bacteria</taxon>
        <taxon>Pseudomonadati</taxon>
        <taxon>Planctomycetota</taxon>
        <taxon>Planctomycetia</taxon>
        <taxon>Pirellulales</taxon>
        <taxon>Pirellulaceae</taxon>
        <taxon>Novipirellula</taxon>
    </lineage>
</organism>
<dbReference type="Proteomes" id="UP000315471">
    <property type="component" value="Unassembled WGS sequence"/>
</dbReference>
<reference evidence="1 2" key="1">
    <citation type="submission" date="2019-02" db="EMBL/GenBank/DDBJ databases">
        <title>Deep-cultivation of Planctomycetes and their phenomic and genomic characterization uncovers novel biology.</title>
        <authorList>
            <person name="Wiegand S."/>
            <person name="Jogler M."/>
            <person name="Boedeker C."/>
            <person name="Pinto D."/>
            <person name="Vollmers J."/>
            <person name="Rivas-Marin E."/>
            <person name="Kohn T."/>
            <person name="Peeters S.H."/>
            <person name="Heuer A."/>
            <person name="Rast P."/>
            <person name="Oberbeckmann S."/>
            <person name="Bunk B."/>
            <person name="Jeske O."/>
            <person name="Meyerdierks A."/>
            <person name="Storesund J.E."/>
            <person name="Kallscheuer N."/>
            <person name="Luecker S."/>
            <person name="Lage O.M."/>
            <person name="Pohl T."/>
            <person name="Merkel B.J."/>
            <person name="Hornburger P."/>
            <person name="Mueller R.-W."/>
            <person name="Bruemmer F."/>
            <person name="Labrenz M."/>
            <person name="Spormann A.M."/>
            <person name="Op Den Camp H."/>
            <person name="Overmann J."/>
            <person name="Amann R."/>
            <person name="Jetten M.S.M."/>
            <person name="Mascher T."/>
            <person name="Medema M.H."/>
            <person name="Devos D.P."/>
            <person name="Kaster A.-K."/>
            <person name="Ovreas L."/>
            <person name="Rohde M."/>
            <person name="Galperin M.Y."/>
            <person name="Jogler C."/>
        </authorList>
    </citation>
    <scope>NUCLEOTIDE SEQUENCE [LARGE SCALE GENOMIC DNA]</scope>
    <source>
        <strain evidence="1 2">Q31b</strain>
    </source>
</reference>
<proteinExistence type="predicted"/>
<evidence type="ECO:0000313" key="2">
    <source>
        <dbReference type="Proteomes" id="UP000315471"/>
    </source>
</evidence>
<dbReference type="AlphaFoldDB" id="A0A5C6E5B4"/>
<keyword evidence="2" id="KW-1185">Reference proteome</keyword>